<organism evidence="2">
    <name type="scientific">marine metagenome</name>
    <dbReference type="NCBI Taxonomy" id="408172"/>
    <lineage>
        <taxon>unclassified sequences</taxon>
        <taxon>metagenomes</taxon>
        <taxon>ecological metagenomes</taxon>
    </lineage>
</organism>
<feature type="transmembrane region" description="Helical" evidence="1">
    <location>
        <begin position="7"/>
        <end position="29"/>
    </location>
</feature>
<evidence type="ECO:0008006" key="3">
    <source>
        <dbReference type="Google" id="ProtNLM"/>
    </source>
</evidence>
<evidence type="ECO:0000313" key="2">
    <source>
        <dbReference type="EMBL" id="SVA37334.1"/>
    </source>
</evidence>
<keyword evidence="1" id="KW-0472">Membrane</keyword>
<accession>A0A381VB48</accession>
<protein>
    <recommendedName>
        <fullName evidence="3">Serine protease</fullName>
    </recommendedName>
</protein>
<name>A0A381VB48_9ZZZZ</name>
<feature type="non-terminal residue" evidence="2">
    <location>
        <position position="219"/>
    </location>
</feature>
<keyword evidence="1" id="KW-1133">Transmembrane helix</keyword>
<dbReference type="EMBL" id="UINC01008288">
    <property type="protein sequence ID" value="SVA37334.1"/>
    <property type="molecule type" value="Genomic_DNA"/>
</dbReference>
<dbReference type="SUPFAM" id="SSF50494">
    <property type="entry name" value="Trypsin-like serine proteases"/>
    <property type="match status" value="1"/>
</dbReference>
<dbReference type="AlphaFoldDB" id="A0A381VB48"/>
<dbReference type="InterPro" id="IPR009003">
    <property type="entry name" value="Peptidase_S1_PA"/>
</dbReference>
<dbReference type="Gene3D" id="2.40.10.120">
    <property type="match status" value="1"/>
</dbReference>
<proteinExistence type="predicted"/>
<reference evidence="2" key="1">
    <citation type="submission" date="2018-05" db="EMBL/GenBank/DDBJ databases">
        <authorList>
            <person name="Lanie J.A."/>
            <person name="Ng W.-L."/>
            <person name="Kazmierczak K.M."/>
            <person name="Andrzejewski T.M."/>
            <person name="Davidsen T.M."/>
            <person name="Wayne K.J."/>
            <person name="Tettelin H."/>
            <person name="Glass J.I."/>
            <person name="Rusch D."/>
            <person name="Podicherti R."/>
            <person name="Tsui H.-C.T."/>
            <person name="Winkler M.E."/>
        </authorList>
    </citation>
    <scope>NUCLEOTIDE SEQUENCE</scope>
</reference>
<evidence type="ECO:0000256" key="1">
    <source>
        <dbReference type="SAM" id="Phobius"/>
    </source>
</evidence>
<keyword evidence="1" id="KW-0812">Transmembrane</keyword>
<dbReference type="Pfam" id="PF13365">
    <property type="entry name" value="Trypsin_2"/>
    <property type="match status" value="1"/>
</dbReference>
<sequence>MLRKLKYLIYITVGTSLGFALFFFANLMLRHLQATGDDLLEERRNPSYSQIENNKIEIKPLKRQKGPRVWVKLTKNWGSETIVSKRNEFPGYNDPIPRKGRIKGRRSKSRNSVGSALAIHPNGVWLTAKHVVEGCKKIILQAGVKNGKPANLVPTKVVTHPHADVAVITSPRTDYSRRPFKLVTRSDNVGDAFHIGFPSGKPGAVYSRFIGRMKVRRGR</sequence>
<gene>
    <name evidence="2" type="ORF">METZ01_LOCUS90188</name>
</gene>